<evidence type="ECO:0000313" key="5">
    <source>
        <dbReference type="Proteomes" id="UP000182793"/>
    </source>
</evidence>
<evidence type="ECO:0000313" key="2">
    <source>
        <dbReference type="EMBL" id="KFN87438.1"/>
    </source>
</evidence>
<evidence type="ECO:0000313" key="4">
    <source>
        <dbReference type="Proteomes" id="UP000029382"/>
    </source>
</evidence>
<proteinExistence type="predicted"/>
<keyword evidence="1" id="KW-0472">Membrane</keyword>
<reference evidence="2 4" key="1">
    <citation type="journal article" date="2014" name="Genome Announc.">
        <title>Draft Genome Sequences of Streptococcus bovis Strains ATCC 33317 and JB1.</title>
        <authorList>
            <person name="Benahmed F.H."/>
            <person name="Gopinath G.R."/>
            <person name="Harbottle H."/>
            <person name="Cotta M.A."/>
            <person name="Luo Y."/>
            <person name="Henderson C."/>
            <person name="Teri P."/>
            <person name="Soppet D."/>
            <person name="Rasmussen M."/>
            <person name="Whitehead T.R."/>
            <person name="Davidson M."/>
        </authorList>
    </citation>
    <scope>NUCLEOTIDE SEQUENCE [LARGE SCALE GENOMIC DNA]</scope>
    <source>
        <strain evidence="2 4">JB1</strain>
    </source>
</reference>
<gene>
    <name evidence="2" type="ORF">H702_07200</name>
    <name evidence="3" type="ORF">SAMN02910290_00688</name>
</gene>
<name>A0A091CAU4_STREI</name>
<keyword evidence="5" id="KW-1185">Reference proteome</keyword>
<dbReference type="Proteomes" id="UP000182793">
    <property type="component" value="Unassembled WGS sequence"/>
</dbReference>
<dbReference type="AlphaFoldDB" id="A0A091CAU4"/>
<keyword evidence="1" id="KW-0812">Transmembrane</keyword>
<feature type="transmembrane region" description="Helical" evidence="1">
    <location>
        <begin position="42"/>
        <end position="63"/>
    </location>
</feature>
<evidence type="ECO:0000313" key="3">
    <source>
        <dbReference type="EMBL" id="SFL15897.1"/>
    </source>
</evidence>
<organism evidence="2 4">
    <name type="scientific">Streptococcus equinus JB1</name>
    <dbReference type="NCBI Taxonomy" id="1294274"/>
    <lineage>
        <taxon>Bacteria</taxon>
        <taxon>Bacillati</taxon>
        <taxon>Bacillota</taxon>
        <taxon>Bacilli</taxon>
        <taxon>Lactobacillales</taxon>
        <taxon>Streptococcaceae</taxon>
        <taxon>Streptococcus</taxon>
    </lineage>
</organism>
<feature type="transmembrane region" description="Helical" evidence="1">
    <location>
        <begin position="84"/>
        <end position="105"/>
    </location>
</feature>
<protein>
    <submittedName>
        <fullName evidence="2">Uncharacterized protein</fullName>
    </submittedName>
</protein>
<dbReference type="EMBL" id="AUZH01000026">
    <property type="protein sequence ID" value="KFN87438.1"/>
    <property type="molecule type" value="Genomic_DNA"/>
</dbReference>
<sequence length="124" mass="13850">MKEFKEIIDGIAHSLNMTVDGLVKAYPHLRTEYSWYYFCENVQLIFTVLLIVYAIVSIVLIGVGHIRAVEDDYSEKSVDTLHTICKLVVLGIAILLGVILVTIGIESFASPDVLIINRVLDTIN</sequence>
<keyword evidence="1" id="KW-1133">Transmembrane helix</keyword>
<comment type="caution">
    <text evidence="2">The sequence shown here is derived from an EMBL/GenBank/DDBJ whole genome shotgun (WGS) entry which is preliminary data.</text>
</comment>
<accession>A0A091CAU4</accession>
<dbReference type="EMBL" id="FOTG01000003">
    <property type="protein sequence ID" value="SFL15897.1"/>
    <property type="molecule type" value="Genomic_DNA"/>
</dbReference>
<evidence type="ECO:0000256" key="1">
    <source>
        <dbReference type="SAM" id="Phobius"/>
    </source>
</evidence>
<dbReference type="RefSeq" id="WP_039697031.1">
    <property type="nucleotide sequence ID" value="NZ_AUZH01000026.1"/>
</dbReference>
<reference evidence="3 5" key="2">
    <citation type="submission" date="2016-10" db="EMBL/GenBank/DDBJ databases">
        <authorList>
            <person name="Varghese N."/>
            <person name="Submissions S."/>
        </authorList>
    </citation>
    <scope>NUCLEOTIDE SEQUENCE [LARGE SCALE GENOMIC DNA]</scope>
    <source>
        <strain evidence="3 5">JB1</strain>
    </source>
</reference>
<dbReference type="Proteomes" id="UP000029382">
    <property type="component" value="Unassembled WGS sequence"/>
</dbReference>